<feature type="region of interest" description="Disordered" evidence="1">
    <location>
        <begin position="236"/>
        <end position="266"/>
    </location>
</feature>
<proteinExistence type="predicted"/>
<keyword evidence="2" id="KW-0812">Transmembrane</keyword>
<dbReference type="AlphaFoldDB" id="A0A4Q8BC96"/>
<feature type="transmembrane region" description="Helical" evidence="2">
    <location>
        <begin position="79"/>
        <end position="101"/>
    </location>
</feature>
<gene>
    <name evidence="3" type="ORF">EV384_4020</name>
</gene>
<keyword evidence="2" id="KW-0472">Membrane</keyword>
<keyword evidence="2" id="KW-1133">Transmembrane helix</keyword>
<feature type="transmembrane region" description="Helical" evidence="2">
    <location>
        <begin position="175"/>
        <end position="199"/>
    </location>
</feature>
<dbReference type="RefSeq" id="WP_130335488.1">
    <property type="nucleotide sequence ID" value="NZ_SHLD01000001.1"/>
</dbReference>
<dbReference type="OrthoDB" id="3392476at2"/>
<feature type="transmembrane region" description="Helical" evidence="2">
    <location>
        <begin position="147"/>
        <end position="168"/>
    </location>
</feature>
<evidence type="ECO:0000313" key="3">
    <source>
        <dbReference type="EMBL" id="RZU75477.1"/>
    </source>
</evidence>
<feature type="transmembrane region" description="Helical" evidence="2">
    <location>
        <begin position="113"/>
        <end position="132"/>
    </location>
</feature>
<organism evidence="3 4">
    <name type="scientific">Micromonospora kangleipakensis</name>
    <dbReference type="NCBI Taxonomy" id="1077942"/>
    <lineage>
        <taxon>Bacteria</taxon>
        <taxon>Bacillati</taxon>
        <taxon>Actinomycetota</taxon>
        <taxon>Actinomycetes</taxon>
        <taxon>Micromonosporales</taxon>
        <taxon>Micromonosporaceae</taxon>
        <taxon>Micromonospora</taxon>
    </lineage>
</organism>
<evidence type="ECO:0000256" key="1">
    <source>
        <dbReference type="SAM" id="MobiDB-lite"/>
    </source>
</evidence>
<feature type="transmembrane region" description="Helical" evidence="2">
    <location>
        <begin position="39"/>
        <end position="59"/>
    </location>
</feature>
<dbReference type="InterPro" id="IPR009339">
    <property type="entry name" value="DUF998"/>
</dbReference>
<dbReference type="EMBL" id="SHLD01000001">
    <property type="protein sequence ID" value="RZU75477.1"/>
    <property type="molecule type" value="Genomic_DNA"/>
</dbReference>
<feature type="compositionally biased region" description="Basic and acidic residues" evidence="1">
    <location>
        <begin position="255"/>
        <end position="266"/>
    </location>
</feature>
<comment type="caution">
    <text evidence="3">The sequence shown here is derived from an EMBL/GenBank/DDBJ whole genome shotgun (WGS) entry which is preliminary data.</text>
</comment>
<protein>
    <submittedName>
        <fullName evidence="3">Uncharacterized protein DUF998</fullName>
    </submittedName>
</protein>
<dbReference type="Pfam" id="PF06197">
    <property type="entry name" value="DUF998"/>
    <property type="match status" value="1"/>
</dbReference>
<name>A0A4Q8BC96_9ACTN</name>
<dbReference type="Proteomes" id="UP000294114">
    <property type="component" value="Unassembled WGS sequence"/>
</dbReference>
<accession>A0A4Q8BC96</accession>
<sequence>MTTVRPAVGRPIEAGAVVDAGGAATVGADPDLPARATRAAGLCATALSMLLFGVLHVTAHRVHPVRDTLSDYALTRDGRLFGAAVLALAAGSALLLAPFAGPAARRIGRLRALAARVAFGAWCLGLTVLVAFPRDPVGAPATVAGDIHRLAAVAALCGLPVGALLTAVRHPGRCAGAVLVASAGCLLALVPFVAAYLVASPLRPAVGLIERAVSLGEVVVLLLTARLCRAGGEPFRVPRRTPTADPRAARHPRKPSQDHFTETHRS</sequence>
<reference evidence="3 4" key="1">
    <citation type="submission" date="2019-02" db="EMBL/GenBank/DDBJ databases">
        <title>Sequencing the genomes of 1000 actinobacteria strains.</title>
        <authorList>
            <person name="Klenk H.-P."/>
        </authorList>
    </citation>
    <scope>NUCLEOTIDE SEQUENCE [LARGE SCALE GENOMIC DNA]</scope>
    <source>
        <strain evidence="3 4">DSM 45612</strain>
    </source>
</reference>
<evidence type="ECO:0000313" key="4">
    <source>
        <dbReference type="Proteomes" id="UP000294114"/>
    </source>
</evidence>
<evidence type="ECO:0000256" key="2">
    <source>
        <dbReference type="SAM" id="Phobius"/>
    </source>
</evidence>
<keyword evidence="4" id="KW-1185">Reference proteome</keyword>